<reference evidence="1" key="1">
    <citation type="submission" date="2022-08" db="EMBL/GenBank/DDBJ databases">
        <authorList>
            <person name="Gutierrez-Valencia J."/>
        </authorList>
    </citation>
    <scope>NUCLEOTIDE SEQUENCE</scope>
</reference>
<comment type="caution">
    <text evidence="1">The sequence shown here is derived from an EMBL/GenBank/DDBJ whole genome shotgun (WGS) entry which is preliminary data.</text>
</comment>
<name>A0AAV0Q460_9ROSI</name>
<gene>
    <name evidence="1" type="ORF">LITE_LOCUS41599</name>
    <name evidence="2" type="ORF">LITE_LOCUS41682</name>
</gene>
<dbReference type="AlphaFoldDB" id="A0AAV0Q460"/>
<evidence type="ECO:0000313" key="2">
    <source>
        <dbReference type="EMBL" id="CAI0540434.1"/>
    </source>
</evidence>
<evidence type="ECO:0000313" key="1">
    <source>
        <dbReference type="EMBL" id="CAI0540250.1"/>
    </source>
</evidence>
<organism evidence="1 3">
    <name type="scientific">Linum tenue</name>
    <dbReference type="NCBI Taxonomy" id="586396"/>
    <lineage>
        <taxon>Eukaryota</taxon>
        <taxon>Viridiplantae</taxon>
        <taxon>Streptophyta</taxon>
        <taxon>Embryophyta</taxon>
        <taxon>Tracheophyta</taxon>
        <taxon>Spermatophyta</taxon>
        <taxon>Magnoliopsida</taxon>
        <taxon>eudicotyledons</taxon>
        <taxon>Gunneridae</taxon>
        <taxon>Pentapetalae</taxon>
        <taxon>rosids</taxon>
        <taxon>fabids</taxon>
        <taxon>Malpighiales</taxon>
        <taxon>Linaceae</taxon>
        <taxon>Linum</taxon>
    </lineage>
</organism>
<protein>
    <recommendedName>
        <fullName evidence="4">Aminotransferase-like plant mobile domain-containing protein</fullName>
    </recommendedName>
</protein>
<sequence>MATRVGSKCICGCLTLLQAWIYEYFPLFRPIQILQAPDAPRASSWVCHRFAGQ</sequence>
<accession>A0AAV0Q460</accession>
<evidence type="ECO:0000313" key="3">
    <source>
        <dbReference type="Proteomes" id="UP001154282"/>
    </source>
</evidence>
<keyword evidence="3" id="KW-1185">Reference proteome</keyword>
<dbReference type="EMBL" id="CAMGYJ010000009">
    <property type="protein sequence ID" value="CAI0540250.1"/>
    <property type="molecule type" value="Genomic_DNA"/>
</dbReference>
<dbReference type="EMBL" id="CAMGYJ010000009">
    <property type="protein sequence ID" value="CAI0540434.1"/>
    <property type="molecule type" value="Genomic_DNA"/>
</dbReference>
<dbReference type="Proteomes" id="UP001154282">
    <property type="component" value="Unassembled WGS sequence"/>
</dbReference>
<proteinExistence type="predicted"/>
<evidence type="ECO:0008006" key="4">
    <source>
        <dbReference type="Google" id="ProtNLM"/>
    </source>
</evidence>